<gene>
    <name evidence="1" type="ORF">LCGC14_2314370</name>
</gene>
<dbReference type="AlphaFoldDB" id="A0A0F9CK94"/>
<dbReference type="InterPro" id="IPR027417">
    <property type="entry name" value="P-loop_NTPase"/>
</dbReference>
<protein>
    <recommendedName>
        <fullName evidence="2">UDP-N-acetylglucosamine kinase</fullName>
    </recommendedName>
</protein>
<comment type="caution">
    <text evidence="1">The sequence shown here is derived from an EMBL/GenBank/DDBJ whole genome shotgun (WGS) entry which is preliminary data.</text>
</comment>
<accession>A0A0F9CK94</accession>
<organism evidence="1">
    <name type="scientific">marine sediment metagenome</name>
    <dbReference type="NCBI Taxonomy" id="412755"/>
    <lineage>
        <taxon>unclassified sequences</taxon>
        <taxon>metagenomes</taxon>
        <taxon>ecological metagenomes</taxon>
    </lineage>
</organism>
<dbReference type="EMBL" id="LAZR01032918">
    <property type="protein sequence ID" value="KKL49554.1"/>
    <property type="molecule type" value="Genomic_DNA"/>
</dbReference>
<evidence type="ECO:0000313" key="1">
    <source>
        <dbReference type="EMBL" id="KKL49554.1"/>
    </source>
</evidence>
<evidence type="ECO:0008006" key="2">
    <source>
        <dbReference type="Google" id="ProtNLM"/>
    </source>
</evidence>
<proteinExistence type="predicted"/>
<sequence>MSKKRNKYRIVNIRGCNGSGKSWIIRKLIKETSATPIYADPEPGRLIGRVIGYKGMYKGDPVYFVGSYVTMSGGADYVMKHFGGLDDVCDIVRKFAGKGHVFFEGFIVSGLFKRFYELSQELGGITWCYMDTPLEVCYERIEARNKNKTAASGRIRGSSGTRHVEKKFIATEATRKKFENEGEETVIIDYRKPMRAIYKLLKRRV</sequence>
<dbReference type="Gene3D" id="3.40.50.300">
    <property type="entry name" value="P-loop containing nucleotide triphosphate hydrolases"/>
    <property type="match status" value="1"/>
</dbReference>
<name>A0A0F9CK94_9ZZZZ</name>
<reference evidence="1" key="1">
    <citation type="journal article" date="2015" name="Nature">
        <title>Complex archaea that bridge the gap between prokaryotes and eukaryotes.</title>
        <authorList>
            <person name="Spang A."/>
            <person name="Saw J.H."/>
            <person name="Jorgensen S.L."/>
            <person name="Zaremba-Niedzwiedzka K."/>
            <person name="Martijn J."/>
            <person name="Lind A.E."/>
            <person name="van Eijk R."/>
            <person name="Schleper C."/>
            <person name="Guy L."/>
            <person name="Ettema T.J."/>
        </authorList>
    </citation>
    <scope>NUCLEOTIDE SEQUENCE</scope>
</reference>
<dbReference type="SUPFAM" id="SSF52540">
    <property type="entry name" value="P-loop containing nucleoside triphosphate hydrolases"/>
    <property type="match status" value="1"/>
</dbReference>